<protein>
    <recommendedName>
        <fullName evidence="1">F-box domain-containing protein</fullName>
    </recommendedName>
</protein>
<keyword evidence="3" id="KW-1185">Reference proteome</keyword>
<evidence type="ECO:0000313" key="2">
    <source>
        <dbReference type="EMBL" id="CAH2061185.1"/>
    </source>
</evidence>
<evidence type="ECO:0000313" key="3">
    <source>
        <dbReference type="Proteomes" id="UP000836841"/>
    </source>
</evidence>
<dbReference type="EMBL" id="OU466860">
    <property type="protein sequence ID" value="CAH2061185.1"/>
    <property type="molecule type" value="Genomic_DNA"/>
</dbReference>
<evidence type="ECO:0000259" key="1">
    <source>
        <dbReference type="PROSITE" id="PS50181"/>
    </source>
</evidence>
<accession>A0AAU9SBR3</accession>
<reference evidence="2 3" key="1">
    <citation type="submission" date="2022-03" db="EMBL/GenBank/DDBJ databases">
        <authorList>
            <person name="Nunn A."/>
            <person name="Chopra R."/>
            <person name="Nunn A."/>
            <person name="Contreras Garrido A."/>
        </authorList>
    </citation>
    <scope>NUCLEOTIDE SEQUENCE [LARGE SCALE GENOMIC DNA]</scope>
</reference>
<dbReference type="AlphaFoldDB" id="A0AAU9SBR3"/>
<dbReference type="SUPFAM" id="SSF81383">
    <property type="entry name" value="F-box domain"/>
    <property type="match status" value="2"/>
</dbReference>
<gene>
    <name evidence="2" type="ORF">TAV2_LOCUS13453</name>
</gene>
<dbReference type="Pfam" id="PF03478">
    <property type="entry name" value="Beta-prop_KIB1-4"/>
    <property type="match status" value="2"/>
</dbReference>
<dbReference type="PANTHER" id="PTHR47123">
    <property type="entry name" value="F-BOX PROTEIN SKIP23"/>
    <property type="match status" value="1"/>
</dbReference>
<dbReference type="Pfam" id="PF00646">
    <property type="entry name" value="F-box"/>
    <property type="match status" value="2"/>
</dbReference>
<proteinExistence type="predicted"/>
<dbReference type="SUPFAM" id="SSF50969">
    <property type="entry name" value="YVTN repeat-like/Quinoprotein amine dehydrogenase"/>
    <property type="match status" value="1"/>
</dbReference>
<dbReference type="InterPro" id="IPR001810">
    <property type="entry name" value="F-box_dom"/>
</dbReference>
<dbReference type="CDD" id="cd09917">
    <property type="entry name" value="F-box_SF"/>
    <property type="match status" value="1"/>
</dbReference>
<dbReference type="InterPro" id="IPR036047">
    <property type="entry name" value="F-box-like_dom_sf"/>
</dbReference>
<dbReference type="PROSITE" id="PS50181">
    <property type="entry name" value="FBOX"/>
    <property type="match status" value="1"/>
</dbReference>
<dbReference type="InterPro" id="IPR051304">
    <property type="entry name" value="SCF_F-box_domain"/>
</dbReference>
<dbReference type="PANTHER" id="PTHR47123:SF24">
    <property type="entry name" value="LOW PROTEIN: F-BOX_KELCH-REPEAT PROTEIN"/>
    <property type="match status" value="1"/>
</dbReference>
<dbReference type="InterPro" id="IPR011044">
    <property type="entry name" value="Quino_amine_DH_bsu"/>
</dbReference>
<organism evidence="2 3">
    <name type="scientific">Thlaspi arvense</name>
    <name type="common">Field penny-cress</name>
    <dbReference type="NCBI Taxonomy" id="13288"/>
    <lineage>
        <taxon>Eukaryota</taxon>
        <taxon>Viridiplantae</taxon>
        <taxon>Streptophyta</taxon>
        <taxon>Embryophyta</taxon>
        <taxon>Tracheophyta</taxon>
        <taxon>Spermatophyta</taxon>
        <taxon>Magnoliopsida</taxon>
        <taxon>eudicotyledons</taxon>
        <taxon>Gunneridae</taxon>
        <taxon>Pentapetalae</taxon>
        <taxon>rosids</taxon>
        <taxon>malvids</taxon>
        <taxon>Brassicales</taxon>
        <taxon>Brassicaceae</taxon>
        <taxon>Thlaspideae</taxon>
        <taxon>Thlaspi</taxon>
    </lineage>
</organism>
<dbReference type="InterPro" id="IPR005174">
    <property type="entry name" value="KIB1-4_b-propeller"/>
</dbReference>
<dbReference type="Gene3D" id="1.20.1280.50">
    <property type="match status" value="2"/>
</dbReference>
<sequence>MAEPETEKKTLPVMLHCSLLSDYQSSSPPAKIATKERTLSIPNWSHLPEELLHIISTHLKDCFDVLHARSVCQSWRSTFPFPACLLSPSYSLPSYATFPLESKESCTTLKKIPLFLIRITISPGASAAAPGYLCFLGGLGKGTELLLPSPTLQCSVKVKIPGFLPTVRNMLDCEIVTLGHQYRMIGWELRDYRGVVFLPLNKEGEFVVLINYTNILLVLTSAEMKWKQLKNVPDASFSNLIAFRGRFYAAFRNREVVVIDPCSLDVTPLMPSQPEPLSSTNYLVPSGDDDELFLVELIIPTFGDSHDHPLTCRVSKLDEETCRWVVVNHLGDRVLFIGFFGNVSCFAKDLPDGCGVSGNSILFTNGICNVTFSYKYVAGSAEDGFSLWRMSRENRVRIVNRSPVVALRLSIPDLPPYLKRNTDFGDRVLFVEIDAQSDFYSCPYNKEEIDYNIGFSVALAIVEMAEPARKKNTPLLILDWTKLPEEILELISEKLGYFNVVHVRSVCRSWRKIFPLPSCLVLQTFSLPTYPIEKVGVCSVEKIPIFLFKVQRAPADSATSALSTYYVGAINRDECGDYMEPPSPLQGSLRVMVSRSDPKLVNMVDCEVFSMSHQYRMICWDPKGLKTIYKHVAYLPLHKKGEGESVVLGGCKKYLPLHKNGEGEFVVLRGCKKYLLFLTSAERKWKRFKEGWVCTSVVTFRGKFYVTILSKGVFVIDPYTMKATQLMPSPGVSGANYLVPSGNDELFLVERLVISAGRITCRVFRMDEEVGGWVAATDLGGGVLFCGHEVNFCCSAEKLPDGCGVTGDSVLFTNHLKDVTYFYKYKPPPCAAEGVGSEWIISRESRVKFVKSRCPSVAFQVDLCEE</sequence>
<name>A0AAU9SBR3_THLAR</name>
<dbReference type="Proteomes" id="UP000836841">
    <property type="component" value="Chromosome 4"/>
</dbReference>
<feature type="domain" description="F-box" evidence="1">
    <location>
        <begin position="477"/>
        <end position="513"/>
    </location>
</feature>
<dbReference type="SMART" id="SM00256">
    <property type="entry name" value="FBOX"/>
    <property type="match status" value="2"/>
</dbReference>